<dbReference type="InterPro" id="IPR025961">
    <property type="entry name" value="Metal_resist"/>
</dbReference>
<name>A0ABZ2XYE5_9RHOB</name>
<dbReference type="RefSeq" id="WP_406648939.1">
    <property type="nucleotide sequence ID" value="NZ_CP123584.1"/>
</dbReference>
<protein>
    <submittedName>
        <fullName evidence="2">Periplasmic heavy metal sensor</fullName>
    </submittedName>
</protein>
<evidence type="ECO:0000313" key="2">
    <source>
        <dbReference type="EMBL" id="WZK90317.1"/>
    </source>
</evidence>
<keyword evidence="1" id="KW-1133">Transmembrane helix</keyword>
<dbReference type="Pfam" id="PF13801">
    <property type="entry name" value="Metal_resist"/>
    <property type="match status" value="1"/>
</dbReference>
<accession>A0ABZ2XYE5</accession>
<feature type="transmembrane region" description="Helical" evidence="1">
    <location>
        <begin position="16"/>
        <end position="40"/>
    </location>
</feature>
<proteinExistence type="predicted"/>
<sequence length="159" mass="18481">MSTEQDKPQKTPMRPWLRVVLIGSLTANLLVVGLVIGAAWRFRDHDGMRPTPSVGAIMYRELSRADRNELRQHAWGDRGKFKQKRLEDGLAVTQVLRQVPFDPDALSELLRAQVHRRETFQAGIQEKWINRVAKMSDEERQDYADRLETRMKKGGHKRH</sequence>
<evidence type="ECO:0000256" key="1">
    <source>
        <dbReference type="SAM" id="Phobius"/>
    </source>
</evidence>
<keyword evidence="3" id="KW-1185">Reference proteome</keyword>
<organism evidence="2 3">
    <name type="scientific">Aliisedimentitalea scapharcae</name>
    <dbReference type="NCBI Taxonomy" id="1524259"/>
    <lineage>
        <taxon>Bacteria</taxon>
        <taxon>Pseudomonadati</taxon>
        <taxon>Pseudomonadota</taxon>
        <taxon>Alphaproteobacteria</taxon>
        <taxon>Rhodobacterales</taxon>
        <taxon>Roseobacteraceae</taxon>
        <taxon>Aliisedimentitalea</taxon>
    </lineage>
</organism>
<gene>
    <name evidence="2" type="ORF">QEZ52_07175</name>
</gene>
<evidence type="ECO:0000313" key="3">
    <source>
        <dbReference type="Proteomes" id="UP001623232"/>
    </source>
</evidence>
<keyword evidence="1" id="KW-0812">Transmembrane</keyword>
<reference evidence="2 3" key="1">
    <citation type="submission" date="2023-04" db="EMBL/GenBank/DDBJ databases">
        <title>Complete genome sequence of Alisedimentitalea scapharcae.</title>
        <authorList>
            <person name="Rong J.-C."/>
            <person name="Yi M.-L."/>
            <person name="Zhao Q."/>
        </authorList>
    </citation>
    <scope>NUCLEOTIDE SEQUENCE [LARGE SCALE GENOMIC DNA]</scope>
    <source>
        <strain evidence="2 3">KCTC 42119</strain>
    </source>
</reference>
<keyword evidence="1" id="KW-0472">Membrane</keyword>
<dbReference type="EMBL" id="CP123584">
    <property type="protein sequence ID" value="WZK90317.1"/>
    <property type="molecule type" value="Genomic_DNA"/>
</dbReference>
<dbReference type="Proteomes" id="UP001623232">
    <property type="component" value="Chromosome"/>
</dbReference>